<dbReference type="GO" id="GO:0016887">
    <property type="term" value="F:ATP hydrolysis activity"/>
    <property type="evidence" value="ECO:0007669"/>
    <property type="project" value="InterPro"/>
</dbReference>
<keyword evidence="6 13" id="KW-0547">Nucleotide-binding</keyword>
<dbReference type="PANTHER" id="PTHR48085:SF5">
    <property type="entry name" value="CADMIUM_ZINC-TRANSPORTING ATPASE HMA4-RELATED"/>
    <property type="match status" value="1"/>
</dbReference>
<evidence type="ECO:0000256" key="7">
    <source>
        <dbReference type="ARBA" id="ARBA00022840"/>
    </source>
</evidence>
<dbReference type="NCBIfam" id="TIGR01525">
    <property type="entry name" value="ATPase-IB_hvy"/>
    <property type="match status" value="1"/>
</dbReference>
<feature type="transmembrane region" description="Helical" evidence="13">
    <location>
        <begin position="288"/>
        <end position="310"/>
    </location>
</feature>
<feature type="transmembrane region" description="Helical" evidence="13">
    <location>
        <begin position="517"/>
        <end position="543"/>
    </location>
</feature>
<dbReference type="PROSITE" id="PS00154">
    <property type="entry name" value="ATPASE_E1_E2"/>
    <property type="match status" value="1"/>
</dbReference>
<evidence type="ECO:0000256" key="6">
    <source>
        <dbReference type="ARBA" id="ARBA00022741"/>
    </source>
</evidence>
<feature type="transmembrane region" description="Helical" evidence="13">
    <location>
        <begin position="821"/>
        <end position="841"/>
    </location>
</feature>
<dbReference type="InterPro" id="IPR006121">
    <property type="entry name" value="HMA_dom"/>
</dbReference>
<dbReference type="Gene3D" id="3.40.1110.10">
    <property type="entry name" value="Calcium-transporting ATPase, cytoplasmic domain N"/>
    <property type="match status" value="1"/>
</dbReference>
<dbReference type="InterPro" id="IPR023299">
    <property type="entry name" value="ATPase_P-typ_cyto_dom_N"/>
</dbReference>
<evidence type="ECO:0000256" key="5">
    <source>
        <dbReference type="ARBA" id="ARBA00022723"/>
    </source>
</evidence>
<feature type="transmembrane region" description="Helical" evidence="13">
    <location>
        <begin position="322"/>
        <end position="348"/>
    </location>
</feature>
<dbReference type="InterPro" id="IPR001757">
    <property type="entry name" value="P_typ_ATPase"/>
</dbReference>
<dbReference type="GO" id="GO:0046872">
    <property type="term" value="F:metal ion binding"/>
    <property type="evidence" value="ECO:0007669"/>
    <property type="project" value="UniProtKB-KW"/>
</dbReference>
<evidence type="ECO:0000256" key="1">
    <source>
        <dbReference type="ARBA" id="ARBA00004141"/>
    </source>
</evidence>
<evidence type="ECO:0000256" key="13">
    <source>
        <dbReference type="RuleBase" id="RU362081"/>
    </source>
</evidence>
<feature type="region of interest" description="Disordered" evidence="14">
    <location>
        <begin position="71"/>
        <end position="96"/>
    </location>
</feature>
<dbReference type="PROSITE" id="PS50846">
    <property type="entry name" value="HMA_2"/>
    <property type="match status" value="2"/>
</dbReference>
<dbReference type="SFLD" id="SFLDS00003">
    <property type="entry name" value="Haloacid_Dehalogenase"/>
    <property type="match status" value="1"/>
</dbReference>
<dbReference type="GO" id="GO:0008551">
    <property type="term" value="F:P-type cadmium transporter activity"/>
    <property type="evidence" value="ECO:0007669"/>
    <property type="project" value="UniProtKB-EC"/>
</dbReference>
<dbReference type="SFLD" id="SFLDF00027">
    <property type="entry name" value="p-type_atpase"/>
    <property type="match status" value="1"/>
</dbReference>
<dbReference type="InterPro" id="IPR036412">
    <property type="entry name" value="HAD-like_sf"/>
</dbReference>
<dbReference type="InterPro" id="IPR051014">
    <property type="entry name" value="Cation_Transport_ATPase_IB"/>
</dbReference>
<evidence type="ECO:0000256" key="14">
    <source>
        <dbReference type="SAM" id="MobiDB-lite"/>
    </source>
</evidence>
<dbReference type="InterPro" id="IPR036163">
    <property type="entry name" value="HMA_dom_sf"/>
</dbReference>
<dbReference type="NCBIfam" id="TIGR01494">
    <property type="entry name" value="ATPase_P-type"/>
    <property type="match status" value="1"/>
</dbReference>
<evidence type="ECO:0000256" key="9">
    <source>
        <dbReference type="ARBA" id="ARBA00022989"/>
    </source>
</evidence>
<keyword evidence="7 13" id="KW-0067">ATP-binding</keyword>
<proteinExistence type="inferred from homology"/>
<name>A0A173UHH8_ANAHA</name>
<dbReference type="EC" id="7.2.2.21" evidence="11"/>
<keyword evidence="13" id="KW-1003">Cell membrane</keyword>
<dbReference type="Pfam" id="PF00702">
    <property type="entry name" value="Hydrolase"/>
    <property type="match status" value="1"/>
</dbReference>
<sequence length="870" mass="94775">MKKTYEFENLGCAHCAGKMEEKIGKLPDVESVNLSFPMKKMYVETSREDLLPEIQKICTDIEPDVIVTEVTKKSSKRKKHVEEDSHESHEHHHHHDEHCDCGCDHNHNEHEHLEHHHHHDEHCDCGCEHDHEEHEHHKHHHHHDEHCDCACCDDDDDDDESIAAAANREGNGQATVFIVEKLGCAHCAGKMEEQISHLPGVEAVNLTFATKQLRVWSDNAKTLLPQIQDICTSIEPDVKVVVRENTVRAQKESKKAKENSEDNREFWELGAGIVLFIAGKALESSKPVYSMVCFILAYLILGIKIVWTALKNISKGQVFDENFLMSIATIGAFGVGEFAEAVGVMMFYRIGELFEEKAVERSRSQIMDVIDMRPEVVNLVDDHGDVTVIDAEEAEIGDILLVRPGDRIPLDGIITDGETMIDTSPVTGEPIPVSASVGTDVTSGCLNTSGVIKIKVEKVLEESMVTRIMDSVENAAASKPKMDRFITRFSRVYTPFVVLLALATAIIPSLVTGNWTHWIYTALTFLVISCPCALVLSVPLAFFSGIGAGSKIGILFKGGAALETLKDITSVVMDKTGTITKGNFKVQDVIPLGNATRHEILSLAASCEESSTHPIGKSIMEAAKDENVTYKTPENAKEIAGHGSVITIDNSEILAGNKKLMAQYHVTGDYPETTSYGTEVFLAKDGVLIGAIVIADTLKDDAKSAIASLKAQNLHTVMLTGDSETTANAIAKETGIDEVYSRLLPDEKLAKLQEQRSKHGAVMFVGDGINDAPVLAGADCGAAMGSGADAAIEAADVVFMTSNVEAIPQAISIGKKACKIAWQNVVFALAIKALVMILGLLGFANMWMAVFADSGVAMLCVINSIRAMKL</sequence>
<dbReference type="InterPro" id="IPR059000">
    <property type="entry name" value="ATPase_P-type_domA"/>
</dbReference>
<keyword evidence="4 13" id="KW-0812">Transmembrane</keyword>
<keyword evidence="9 13" id="KW-1133">Transmembrane helix</keyword>
<dbReference type="Pfam" id="PF00403">
    <property type="entry name" value="HMA"/>
    <property type="match status" value="2"/>
</dbReference>
<dbReference type="SFLD" id="SFLDG00002">
    <property type="entry name" value="C1.7:_P-type_atpase_like"/>
    <property type="match status" value="1"/>
</dbReference>
<dbReference type="PRINTS" id="PR00119">
    <property type="entry name" value="CATATPASE"/>
</dbReference>
<comment type="similarity">
    <text evidence="2 13">Belongs to the cation transport ATPase (P-type) (TC 3.A.3) family. Type IB subfamily.</text>
</comment>
<protein>
    <recommendedName>
        <fullName evidence="11">Cd(2+)-exporting ATPase</fullName>
        <ecNumber evidence="11">7.2.2.21</ecNumber>
    </recommendedName>
</protein>
<dbReference type="InterPro" id="IPR044492">
    <property type="entry name" value="P_typ_ATPase_HD_dom"/>
</dbReference>
<dbReference type="InterPro" id="IPR027256">
    <property type="entry name" value="P-typ_ATPase_IB"/>
</dbReference>
<dbReference type="SUPFAM" id="SSF55008">
    <property type="entry name" value="HMA, heavy metal-associated domain"/>
    <property type="match status" value="2"/>
</dbReference>
<evidence type="ECO:0000256" key="11">
    <source>
        <dbReference type="ARBA" id="ARBA00039103"/>
    </source>
</evidence>
<dbReference type="InterPro" id="IPR008250">
    <property type="entry name" value="ATPase_P-typ_transduc_dom_A_sf"/>
</dbReference>
<keyword evidence="16" id="KW-0378">Hydrolase</keyword>
<keyword evidence="8" id="KW-1278">Translocase</keyword>
<accession>A0A173UHH8</accession>
<feature type="domain" description="HMA" evidence="15">
    <location>
        <begin position="173"/>
        <end position="239"/>
    </location>
</feature>
<evidence type="ECO:0000256" key="12">
    <source>
        <dbReference type="ARBA" id="ARBA00049338"/>
    </source>
</evidence>
<evidence type="ECO:0000256" key="8">
    <source>
        <dbReference type="ARBA" id="ARBA00022967"/>
    </source>
</evidence>
<dbReference type="Gene3D" id="2.70.150.10">
    <property type="entry name" value="Calcium-transporting ATPase, cytoplasmic transduction domain A"/>
    <property type="match status" value="1"/>
</dbReference>
<dbReference type="EMBL" id="CYXY01000022">
    <property type="protein sequence ID" value="CUN14503.1"/>
    <property type="molecule type" value="Genomic_DNA"/>
</dbReference>
<feature type="domain" description="HMA" evidence="15">
    <location>
        <begin position="1"/>
        <end position="66"/>
    </location>
</feature>
<dbReference type="AlphaFoldDB" id="A0A173UHH8"/>
<evidence type="ECO:0000256" key="10">
    <source>
        <dbReference type="ARBA" id="ARBA00023136"/>
    </source>
</evidence>
<evidence type="ECO:0000313" key="17">
    <source>
        <dbReference type="Proteomes" id="UP000095553"/>
    </source>
</evidence>
<keyword evidence="3" id="KW-0104">Cadmium</keyword>
<dbReference type="RefSeq" id="WP_055073389.1">
    <property type="nucleotide sequence ID" value="NZ_CYXY01000022.1"/>
</dbReference>
<dbReference type="SUPFAM" id="SSF81665">
    <property type="entry name" value="Calcium ATPase, transmembrane domain M"/>
    <property type="match status" value="1"/>
</dbReference>
<dbReference type="SUPFAM" id="SSF81653">
    <property type="entry name" value="Calcium ATPase, transduction domain A"/>
    <property type="match status" value="1"/>
</dbReference>
<keyword evidence="5 13" id="KW-0479">Metal-binding</keyword>
<evidence type="ECO:0000256" key="4">
    <source>
        <dbReference type="ARBA" id="ARBA00022692"/>
    </source>
</evidence>
<dbReference type="PROSITE" id="PS01229">
    <property type="entry name" value="COF_2"/>
    <property type="match status" value="1"/>
</dbReference>
<feature type="compositionally biased region" description="Basic and acidic residues" evidence="14">
    <location>
        <begin position="80"/>
        <end position="96"/>
    </location>
</feature>
<comment type="catalytic activity">
    <reaction evidence="12">
        <text>Cd(2+)(in) + ATP + H2O = Cd(2+)(out) + ADP + phosphate + H(+)</text>
        <dbReference type="Rhea" id="RHEA:12132"/>
        <dbReference type="ChEBI" id="CHEBI:15377"/>
        <dbReference type="ChEBI" id="CHEBI:15378"/>
        <dbReference type="ChEBI" id="CHEBI:30616"/>
        <dbReference type="ChEBI" id="CHEBI:43474"/>
        <dbReference type="ChEBI" id="CHEBI:48775"/>
        <dbReference type="ChEBI" id="CHEBI:456216"/>
        <dbReference type="EC" id="7.2.2.21"/>
    </reaction>
</comment>
<dbReference type="NCBIfam" id="TIGR01512">
    <property type="entry name" value="ATPase-IB2_Cd"/>
    <property type="match status" value="1"/>
</dbReference>
<evidence type="ECO:0000256" key="3">
    <source>
        <dbReference type="ARBA" id="ARBA00022539"/>
    </source>
</evidence>
<dbReference type="GO" id="GO:0005886">
    <property type="term" value="C:plasma membrane"/>
    <property type="evidence" value="ECO:0007669"/>
    <property type="project" value="UniProtKB-SubCell"/>
</dbReference>
<dbReference type="InterPro" id="IPR023298">
    <property type="entry name" value="ATPase_P-typ_TM_dom_sf"/>
</dbReference>
<dbReference type="PANTHER" id="PTHR48085">
    <property type="entry name" value="CADMIUM/ZINC-TRANSPORTING ATPASE HMA2-RELATED"/>
    <property type="match status" value="1"/>
</dbReference>
<dbReference type="Gene3D" id="3.30.70.100">
    <property type="match status" value="2"/>
</dbReference>
<keyword evidence="10 13" id="KW-0472">Membrane</keyword>
<dbReference type="InterPro" id="IPR023214">
    <property type="entry name" value="HAD_sf"/>
</dbReference>
<dbReference type="Pfam" id="PF00122">
    <property type="entry name" value="E1-E2_ATPase"/>
    <property type="match status" value="1"/>
</dbReference>
<dbReference type="GO" id="GO:0005524">
    <property type="term" value="F:ATP binding"/>
    <property type="evidence" value="ECO:0007669"/>
    <property type="project" value="UniProtKB-UniRule"/>
</dbReference>
<feature type="transmembrane region" description="Helical" evidence="13">
    <location>
        <begin position="492"/>
        <end position="511"/>
    </location>
</feature>
<evidence type="ECO:0000313" key="16">
    <source>
        <dbReference type="EMBL" id="CUN14503.1"/>
    </source>
</evidence>
<evidence type="ECO:0000256" key="2">
    <source>
        <dbReference type="ARBA" id="ARBA00006024"/>
    </source>
</evidence>
<comment type="subcellular location">
    <subcellularLocation>
        <location evidence="13">Cell membrane</location>
    </subcellularLocation>
    <subcellularLocation>
        <location evidence="1">Membrane</location>
        <topology evidence="1">Multi-pass membrane protein</topology>
    </subcellularLocation>
</comment>
<dbReference type="Proteomes" id="UP000095553">
    <property type="component" value="Unassembled WGS sequence"/>
</dbReference>
<dbReference type="CDD" id="cd00371">
    <property type="entry name" value="HMA"/>
    <property type="match status" value="2"/>
</dbReference>
<gene>
    <name evidence="16" type="primary">cadA_2</name>
    <name evidence="16" type="ORF">ERS852571_02806</name>
</gene>
<organism evidence="16 17">
    <name type="scientific">Anaerostipes hadrus</name>
    <dbReference type="NCBI Taxonomy" id="649756"/>
    <lineage>
        <taxon>Bacteria</taxon>
        <taxon>Bacillati</taxon>
        <taxon>Bacillota</taxon>
        <taxon>Clostridia</taxon>
        <taxon>Lachnospirales</taxon>
        <taxon>Lachnospiraceae</taxon>
        <taxon>Anaerostipes</taxon>
    </lineage>
</organism>
<evidence type="ECO:0000259" key="15">
    <source>
        <dbReference type="PROSITE" id="PS50846"/>
    </source>
</evidence>
<dbReference type="InterPro" id="IPR018303">
    <property type="entry name" value="ATPase_P-typ_P_site"/>
</dbReference>
<dbReference type="SUPFAM" id="SSF56784">
    <property type="entry name" value="HAD-like"/>
    <property type="match status" value="1"/>
</dbReference>
<dbReference type="Gene3D" id="3.40.50.1000">
    <property type="entry name" value="HAD superfamily/HAD-like"/>
    <property type="match status" value="1"/>
</dbReference>
<reference evidence="16 17" key="1">
    <citation type="submission" date="2015-09" db="EMBL/GenBank/DDBJ databases">
        <authorList>
            <consortium name="Pathogen Informatics"/>
        </authorList>
    </citation>
    <scope>NUCLEOTIDE SEQUENCE [LARGE SCALE GENOMIC DNA]</scope>
    <source>
        <strain evidence="16 17">2789STDY5834959</strain>
    </source>
</reference>